<dbReference type="Proteomes" id="UP000008815">
    <property type="component" value="Chromosome 1"/>
</dbReference>
<dbReference type="HOGENOM" id="CLU_051402_2_1_4"/>
<dbReference type="EMBL" id="AP009385">
    <property type="protein sequence ID" value="BAG43460.1"/>
    <property type="molecule type" value="Genomic_DNA"/>
</dbReference>
<dbReference type="RefSeq" id="WP_006404915.1">
    <property type="nucleotide sequence ID" value="NC_010084.1"/>
</dbReference>
<protein>
    <recommendedName>
        <fullName evidence="4">Flavoprotein WrbA</fullName>
    </recommendedName>
</protein>
<feature type="domain" description="Flavodoxin-like" evidence="5">
    <location>
        <begin position="4"/>
        <end position="178"/>
    </location>
</feature>
<dbReference type="STRING" id="395019.BMULJ_01532"/>
<keyword evidence="7" id="KW-1185">Reference proteome</keyword>
<dbReference type="SUPFAM" id="SSF52218">
    <property type="entry name" value="Flavoproteins"/>
    <property type="match status" value="1"/>
</dbReference>
<evidence type="ECO:0000259" key="5">
    <source>
        <dbReference type="PROSITE" id="PS50902"/>
    </source>
</evidence>
<gene>
    <name evidence="6" type="primary">wrbA</name>
    <name evidence="6" type="ordered locus">BMULJ_01532</name>
</gene>
<dbReference type="InterPro" id="IPR005025">
    <property type="entry name" value="FMN_Rdtase-like_dom"/>
</dbReference>
<dbReference type="Gene3D" id="3.40.50.360">
    <property type="match status" value="1"/>
</dbReference>
<evidence type="ECO:0000256" key="1">
    <source>
        <dbReference type="ARBA" id="ARBA00022630"/>
    </source>
</evidence>
<dbReference type="PANTHER" id="PTHR30546:SF23">
    <property type="entry name" value="FLAVOPROTEIN-LIKE PROTEIN YCP4-RELATED"/>
    <property type="match status" value="1"/>
</dbReference>
<dbReference type="InterPro" id="IPR029039">
    <property type="entry name" value="Flavoprotein-like_sf"/>
</dbReference>
<name>A0A0H3KEY3_BURM1</name>
<dbReference type="eggNOG" id="COG0655">
    <property type="taxonomic scope" value="Bacteria"/>
</dbReference>
<accession>A0A0H3KEY3</accession>
<evidence type="ECO:0000256" key="4">
    <source>
        <dbReference type="ARBA" id="ARBA00029652"/>
    </source>
</evidence>
<dbReference type="GeneID" id="89569986"/>
<evidence type="ECO:0000313" key="6">
    <source>
        <dbReference type="EMBL" id="BAG43460.1"/>
    </source>
</evidence>
<evidence type="ECO:0000256" key="3">
    <source>
        <dbReference type="ARBA" id="ARBA00022741"/>
    </source>
</evidence>
<reference evidence="6 7" key="1">
    <citation type="submission" date="2007-04" db="EMBL/GenBank/DDBJ databases">
        <title>Complete genome sequence of Burkholderia multivorans ATCC 17616.</title>
        <authorList>
            <person name="Ohtsubo Y."/>
            <person name="Yamashita A."/>
            <person name="Kurokawa K."/>
            <person name="Takami H."/>
            <person name="Yuhara S."/>
            <person name="Nishiyama E."/>
            <person name="Endo R."/>
            <person name="Miyazaki R."/>
            <person name="Ono A."/>
            <person name="Yano K."/>
            <person name="Ito M."/>
            <person name="Sota M."/>
            <person name="Yuji N."/>
            <person name="Hattori M."/>
            <person name="Tsuda M."/>
        </authorList>
    </citation>
    <scope>NUCLEOTIDE SEQUENCE [LARGE SCALE GENOMIC DNA]</scope>
    <source>
        <strain evidence="7">ATCC 17616 / 249</strain>
    </source>
</reference>
<dbReference type="GO" id="GO:0010181">
    <property type="term" value="F:FMN binding"/>
    <property type="evidence" value="ECO:0007669"/>
    <property type="project" value="InterPro"/>
</dbReference>
<organism evidence="6 7">
    <name type="scientific">Burkholderia multivorans (strain ATCC 17616 / 249)</name>
    <dbReference type="NCBI Taxonomy" id="395019"/>
    <lineage>
        <taxon>Bacteria</taxon>
        <taxon>Pseudomonadati</taxon>
        <taxon>Pseudomonadota</taxon>
        <taxon>Betaproteobacteria</taxon>
        <taxon>Burkholderiales</taxon>
        <taxon>Burkholderiaceae</taxon>
        <taxon>Burkholderia</taxon>
        <taxon>Burkholderia cepacia complex</taxon>
    </lineage>
</organism>
<dbReference type="GO" id="GO:0003955">
    <property type="term" value="F:NAD(P)H dehydrogenase (quinone) activity"/>
    <property type="evidence" value="ECO:0007669"/>
    <property type="project" value="TreeGrafter"/>
</dbReference>
<evidence type="ECO:0000256" key="2">
    <source>
        <dbReference type="ARBA" id="ARBA00022643"/>
    </source>
</evidence>
<keyword evidence="1" id="KW-0285">Flavoprotein</keyword>
<dbReference type="KEGG" id="bmj:BMULJ_01532"/>
<evidence type="ECO:0000313" key="7">
    <source>
        <dbReference type="Proteomes" id="UP000008815"/>
    </source>
</evidence>
<dbReference type="InterPro" id="IPR008254">
    <property type="entry name" value="Flavodoxin/NO_synth"/>
</dbReference>
<dbReference type="Pfam" id="PF03358">
    <property type="entry name" value="FMN_red"/>
    <property type="match status" value="1"/>
</dbReference>
<dbReference type="PROSITE" id="PS50902">
    <property type="entry name" value="FLAVODOXIN_LIKE"/>
    <property type="match status" value="1"/>
</dbReference>
<keyword evidence="3" id="KW-0547">Nucleotide-binding</keyword>
<dbReference type="PANTHER" id="PTHR30546">
    <property type="entry name" value="FLAVODOXIN-RELATED PROTEIN WRBA-RELATED"/>
    <property type="match status" value="1"/>
</dbReference>
<dbReference type="AlphaFoldDB" id="A0A0H3KEY3"/>
<dbReference type="KEGG" id="bmu:Bmul_1709"/>
<dbReference type="GO" id="GO:0016020">
    <property type="term" value="C:membrane"/>
    <property type="evidence" value="ECO:0007669"/>
    <property type="project" value="TreeGrafter"/>
</dbReference>
<sequence length="189" mass="19999">MSEIAVVFHSGYGHAAVIAEAVARGVEKVDGASVKLIPVEAIDDHWAYLEHDANAIIFGSPTYMGSASAQFKGFMDASSKYWGKWRDKLAAGFTVSASQSGDKLATLQQLAVFAAQHQMLWVSLGLMPGNNNSQGSVNDLNRLGSFLGAMAQANADQGGDAIIESDRKTAEVLGERVAIAAKRWNGQGA</sequence>
<proteinExistence type="predicted"/>
<keyword evidence="2" id="KW-0288">FMN</keyword>